<sequence length="378" mass="42693">MADCLPFNAILVDEEYDRVYKAEDWAWYFATFIANGVFPKPSDGLQVIAYDKMEIKVNAGYAFINGYAFRNPVSMGITLSTAEGALNRIDRVIIRWDLTQRDMYLTVLKGVPSAKPTAAALTRNTEIWELAIADIYVGKGVTKIQTKDITDQRFNSALCGIVKGTIEEIDASVLTKQFDDFFKTYSQAVLDEFSVYKQDMEKYLSEIAGIYEHYITITESLFTQYENQFSERYNSFESTLDGWDAELLKAYTAFMAKITLFQTEAESEFNAWFEDIKEKLGGDIAGSLQLQIDGLTEAVEQLRQQAEAGSTATAETLAELDRRVTLIENGWNINYKHDAVLGLCYLGAAYMCQHYERTEETAVLGIAYIGNSYLANTF</sequence>
<reference evidence="1 2" key="1">
    <citation type="submission" date="2018-01" db="EMBL/GenBank/DDBJ databases">
        <authorList>
            <person name="Gaut B.S."/>
            <person name="Morton B.R."/>
            <person name="Clegg M.T."/>
            <person name="Duvall M.R."/>
        </authorList>
    </citation>
    <scope>NUCLEOTIDE SEQUENCE [LARGE SCALE GENOMIC DNA]</scope>
    <source>
        <strain evidence="1">GP69</strain>
    </source>
</reference>
<evidence type="ECO:0000313" key="1">
    <source>
        <dbReference type="EMBL" id="SOY30967.1"/>
    </source>
</evidence>
<accession>A0A2K4ZKF8</accession>
<dbReference type="RefSeq" id="WP_103240986.1">
    <property type="nucleotide sequence ID" value="NZ_JANJZD010000045.1"/>
</dbReference>
<dbReference type="Proteomes" id="UP000236311">
    <property type="component" value="Unassembled WGS sequence"/>
</dbReference>
<keyword evidence="2" id="KW-1185">Reference proteome</keyword>
<organism evidence="1 2">
    <name type="scientific">Acetatifactor muris</name>
    <dbReference type="NCBI Taxonomy" id="879566"/>
    <lineage>
        <taxon>Bacteria</taxon>
        <taxon>Bacillati</taxon>
        <taxon>Bacillota</taxon>
        <taxon>Clostridia</taxon>
        <taxon>Lachnospirales</taxon>
        <taxon>Lachnospiraceae</taxon>
        <taxon>Acetatifactor</taxon>
    </lineage>
</organism>
<evidence type="ECO:0000313" key="2">
    <source>
        <dbReference type="Proteomes" id="UP000236311"/>
    </source>
</evidence>
<dbReference type="EMBL" id="OFSM01000021">
    <property type="protein sequence ID" value="SOY30967.1"/>
    <property type="molecule type" value="Genomic_DNA"/>
</dbReference>
<dbReference type="AlphaFoldDB" id="A0A2K4ZKF8"/>
<name>A0A2K4ZKF8_9FIRM</name>
<protein>
    <submittedName>
        <fullName evidence="1">Uncharacterized protein</fullName>
    </submittedName>
</protein>
<gene>
    <name evidence="1" type="ORF">AMURIS_03701</name>
</gene>
<proteinExistence type="predicted"/>
<dbReference type="OrthoDB" id="9795386at2"/>